<dbReference type="InterPro" id="IPR011701">
    <property type="entry name" value="MFS"/>
</dbReference>
<feature type="domain" description="Major facilitator superfamily (MFS) profile" evidence="7">
    <location>
        <begin position="14"/>
        <end position="395"/>
    </location>
</feature>
<evidence type="ECO:0000256" key="5">
    <source>
        <dbReference type="ARBA" id="ARBA00023136"/>
    </source>
</evidence>
<comment type="caution">
    <text evidence="8">The sequence shown here is derived from an EMBL/GenBank/DDBJ whole genome shotgun (WGS) entry which is preliminary data.</text>
</comment>
<dbReference type="InterPro" id="IPR020846">
    <property type="entry name" value="MFS_dom"/>
</dbReference>
<protein>
    <submittedName>
        <fullName evidence="8">MFS transporter</fullName>
    </submittedName>
</protein>
<feature type="transmembrane region" description="Helical" evidence="6">
    <location>
        <begin position="140"/>
        <end position="163"/>
    </location>
</feature>
<evidence type="ECO:0000256" key="2">
    <source>
        <dbReference type="ARBA" id="ARBA00022475"/>
    </source>
</evidence>
<reference evidence="8 9" key="1">
    <citation type="submission" date="2023-09" db="EMBL/GenBank/DDBJ databases">
        <authorList>
            <person name="Rey-Velasco X."/>
        </authorList>
    </citation>
    <scope>NUCLEOTIDE SEQUENCE [LARGE SCALE GENOMIC DNA]</scope>
    <source>
        <strain evidence="8 9">F117</strain>
    </source>
</reference>
<evidence type="ECO:0000313" key="9">
    <source>
        <dbReference type="Proteomes" id="UP001262582"/>
    </source>
</evidence>
<dbReference type="PANTHER" id="PTHR43124">
    <property type="entry name" value="PURINE EFFLUX PUMP PBUE"/>
    <property type="match status" value="1"/>
</dbReference>
<sequence length="405" mass="44854">MKEYYHFLRTNFKPVSFGWLLTFLSSFGQTFLISLYVPEIIESFNITEGTFGAIYAGCTIAASVIMLSVGHTVDHKPAKKVTAFTVISLAASSLLLGFSYSLGLLIIALIGLRLCGQGLLSHISMTIISKYFKENRGKALSVSALGYSIGEAIFPVIIASLIAAFDWRIAAIVSGVALFLYLLRLKFTNLAGFDKDLSTEVKPSVWSLLKDYKSVVFHRKFGIMMPAIFMLGFTNTAIFFYQYVFVEDKGWSAQLYATFFVVYAGARFLFSLLGGSWVDKFSARKMFYYYLIPINIGLLPFAFMDSIVGALIYLILAGITTGMSGTVKTAIIAEMYGLEKMGAIRSVFTMFMVISTALGPLLVGFLIDWEVSFTNIMLIIFVAMLLANINSQRMRGLKPEAEDAK</sequence>
<accession>A0ABU3D5V7</accession>
<dbReference type="InterPro" id="IPR036259">
    <property type="entry name" value="MFS_trans_sf"/>
</dbReference>
<evidence type="ECO:0000256" key="6">
    <source>
        <dbReference type="SAM" id="Phobius"/>
    </source>
</evidence>
<gene>
    <name evidence="8" type="ORF">RM539_10030</name>
</gene>
<dbReference type="SUPFAM" id="SSF103473">
    <property type="entry name" value="MFS general substrate transporter"/>
    <property type="match status" value="1"/>
</dbReference>
<feature type="transmembrane region" description="Helical" evidence="6">
    <location>
        <begin position="169"/>
        <end position="187"/>
    </location>
</feature>
<organism evidence="8 9">
    <name type="scientific">Autumnicola musiva</name>
    <dbReference type="NCBI Taxonomy" id="3075589"/>
    <lineage>
        <taxon>Bacteria</taxon>
        <taxon>Pseudomonadati</taxon>
        <taxon>Bacteroidota</taxon>
        <taxon>Flavobacteriia</taxon>
        <taxon>Flavobacteriales</taxon>
        <taxon>Flavobacteriaceae</taxon>
        <taxon>Autumnicola</taxon>
    </lineage>
</organism>
<evidence type="ECO:0000256" key="4">
    <source>
        <dbReference type="ARBA" id="ARBA00022989"/>
    </source>
</evidence>
<feature type="transmembrane region" description="Helical" evidence="6">
    <location>
        <begin position="221"/>
        <end position="243"/>
    </location>
</feature>
<dbReference type="PANTHER" id="PTHR43124:SF3">
    <property type="entry name" value="CHLORAMPHENICOL EFFLUX PUMP RV0191"/>
    <property type="match status" value="1"/>
</dbReference>
<dbReference type="Proteomes" id="UP001262582">
    <property type="component" value="Unassembled WGS sequence"/>
</dbReference>
<name>A0ABU3D5V7_9FLAO</name>
<feature type="transmembrane region" description="Helical" evidence="6">
    <location>
        <begin position="81"/>
        <end position="100"/>
    </location>
</feature>
<keyword evidence="2" id="KW-1003">Cell membrane</keyword>
<keyword evidence="5 6" id="KW-0472">Membrane</keyword>
<feature type="transmembrane region" description="Helical" evidence="6">
    <location>
        <begin position="310"/>
        <end position="331"/>
    </location>
</feature>
<dbReference type="PROSITE" id="PS50850">
    <property type="entry name" value="MFS"/>
    <property type="match status" value="1"/>
</dbReference>
<dbReference type="Pfam" id="PF07690">
    <property type="entry name" value="MFS_1"/>
    <property type="match status" value="1"/>
</dbReference>
<dbReference type="Gene3D" id="1.20.1250.20">
    <property type="entry name" value="MFS general substrate transporter like domains"/>
    <property type="match status" value="2"/>
</dbReference>
<dbReference type="EMBL" id="JAVRHK010000006">
    <property type="protein sequence ID" value="MDT0676917.1"/>
    <property type="molecule type" value="Genomic_DNA"/>
</dbReference>
<dbReference type="RefSeq" id="WP_311503261.1">
    <property type="nucleotide sequence ID" value="NZ_JAVRHK010000006.1"/>
</dbReference>
<feature type="transmembrane region" description="Helical" evidence="6">
    <location>
        <begin position="343"/>
        <end position="367"/>
    </location>
</feature>
<comment type="subcellular location">
    <subcellularLocation>
        <location evidence="1">Cell membrane</location>
        <topology evidence="1">Multi-pass membrane protein</topology>
    </subcellularLocation>
</comment>
<keyword evidence="3 6" id="KW-0812">Transmembrane</keyword>
<proteinExistence type="predicted"/>
<feature type="transmembrane region" description="Helical" evidence="6">
    <location>
        <begin position="287"/>
        <end position="304"/>
    </location>
</feature>
<feature type="transmembrane region" description="Helical" evidence="6">
    <location>
        <begin position="12"/>
        <end position="37"/>
    </location>
</feature>
<dbReference type="InterPro" id="IPR050189">
    <property type="entry name" value="MFS_Efflux_Transporters"/>
</dbReference>
<feature type="transmembrane region" description="Helical" evidence="6">
    <location>
        <begin position="373"/>
        <end position="389"/>
    </location>
</feature>
<evidence type="ECO:0000313" key="8">
    <source>
        <dbReference type="EMBL" id="MDT0676917.1"/>
    </source>
</evidence>
<evidence type="ECO:0000256" key="3">
    <source>
        <dbReference type="ARBA" id="ARBA00022692"/>
    </source>
</evidence>
<evidence type="ECO:0000256" key="1">
    <source>
        <dbReference type="ARBA" id="ARBA00004651"/>
    </source>
</evidence>
<feature type="transmembrane region" description="Helical" evidence="6">
    <location>
        <begin position="255"/>
        <end position="275"/>
    </location>
</feature>
<keyword evidence="9" id="KW-1185">Reference proteome</keyword>
<keyword evidence="4 6" id="KW-1133">Transmembrane helix</keyword>
<feature type="transmembrane region" description="Helical" evidence="6">
    <location>
        <begin position="49"/>
        <end position="69"/>
    </location>
</feature>
<evidence type="ECO:0000259" key="7">
    <source>
        <dbReference type="PROSITE" id="PS50850"/>
    </source>
</evidence>